<dbReference type="Pfam" id="PF03466">
    <property type="entry name" value="LysR_substrate"/>
    <property type="match status" value="1"/>
</dbReference>
<dbReference type="Gene3D" id="3.40.190.10">
    <property type="entry name" value="Periplasmic binding protein-like II"/>
    <property type="match status" value="1"/>
</dbReference>
<proteinExistence type="inferred from homology"/>
<dbReference type="PANTHER" id="PTHR30537:SF5">
    <property type="entry name" value="HTH-TYPE TRANSCRIPTIONAL ACTIVATOR TTDR-RELATED"/>
    <property type="match status" value="1"/>
</dbReference>
<dbReference type="InterPro" id="IPR005119">
    <property type="entry name" value="LysR_subst-bd"/>
</dbReference>
<evidence type="ECO:0000313" key="3">
    <source>
        <dbReference type="EMBL" id="XBU16451.1"/>
    </source>
</evidence>
<dbReference type="InterPro" id="IPR058163">
    <property type="entry name" value="LysR-type_TF_proteobact-type"/>
</dbReference>
<gene>
    <name evidence="3" type="ORF">ABJ384_04565</name>
</gene>
<dbReference type="EMBL" id="CP157981">
    <property type="protein sequence ID" value="XBU16451.1"/>
    <property type="molecule type" value="Genomic_DNA"/>
</dbReference>
<dbReference type="RefSeq" id="WP_349929115.1">
    <property type="nucleotide sequence ID" value="NZ_CP157981.1"/>
</dbReference>
<protein>
    <submittedName>
        <fullName evidence="3">LysR substrate-binding domain-containing protein</fullName>
    </submittedName>
</protein>
<evidence type="ECO:0000256" key="1">
    <source>
        <dbReference type="ARBA" id="ARBA00009437"/>
    </source>
</evidence>
<reference evidence="3" key="1">
    <citation type="submission" date="2024-06" db="EMBL/GenBank/DDBJ databases">
        <authorList>
            <person name="Song Z."/>
        </authorList>
    </citation>
    <scope>NUCLEOTIDE SEQUENCE</scope>
    <source>
        <strain evidence="3">A1-4-2</strain>
    </source>
</reference>
<name>A0AAU7SZF9_9GAMM</name>
<organism evidence="3">
    <name type="scientific">Acinetobacter sp. A1-4-2</name>
    <dbReference type="NCBI Taxonomy" id="3156489"/>
    <lineage>
        <taxon>Bacteria</taxon>
        <taxon>Pseudomonadati</taxon>
        <taxon>Pseudomonadota</taxon>
        <taxon>Gammaproteobacteria</taxon>
        <taxon>Moraxellales</taxon>
        <taxon>Moraxellaceae</taxon>
        <taxon>Acinetobacter</taxon>
    </lineage>
</organism>
<evidence type="ECO:0000259" key="2">
    <source>
        <dbReference type="Pfam" id="PF03466"/>
    </source>
</evidence>
<sequence>MGEETFPVCLPTFYQAHLEQLKSPEGLLNLPLIHDLSMDHHSGFTTWDTWLHFHQITNEDNPRGLKINNSAAVLQAAINGQGVALARSVMVYDDLRAGRLVRLYPEIKCPCTLAYYVV</sequence>
<dbReference type="AlphaFoldDB" id="A0AAU7SZF9"/>
<feature type="domain" description="LysR substrate-binding" evidence="2">
    <location>
        <begin position="3"/>
        <end position="113"/>
    </location>
</feature>
<accession>A0AAU7SZF9</accession>
<dbReference type="SUPFAM" id="SSF53850">
    <property type="entry name" value="Periplasmic binding protein-like II"/>
    <property type="match status" value="1"/>
</dbReference>
<dbReference type="PANTHER" id="PTHR30537">
    <property type="entry name" value="HTH-TYPE TRANSCRIPTIONAL REGULATOR"/>
    <property type="match status" value="1"/>
</dbReference>
<comment type="similarity">
    <text evidence="1">Belongs to the LysR transcriptional regulatory family.</text>
</comment>